<dbReference type="RefSeq" id="WP_265381857.1">
    <property type="nucleotide sequence ID" value="NZ_CP110615.1"/>
</dbReference>
<dbReference type="Proteomes" id="UP001164965">
    <property type="component" value="Chromosome"/>
</dbReference>
<sequence>MGYFSQDRIDQRNARKGDPPPVAPEPQQPWGKSVVGGKASLVWERKLMEEQVVLQRETNRLLHEISAKLDRTT</sequence>
<accession>A0ABY6NWY6</accession>
<evidence type="ECO:0000313" key="3">
    <source>
        <dbReference type="Proteomes" id="UP001164965"/>
    </source>
</evidence>
<evidence type="ECO:0000313" key="2">
    <source>
        <dbReference type="EMBL" id="UZJ23749.1"/>
    </source>
</evidence>
<reference evidence="2" key="1">
    <citation type="submission" date="2022-10" db="EMBL/GenBank/DDBJ databases">
        <title>Rhodococcus sp.75.</title>
        <authorList>
            <person name="Sun M."/>
        </authorList>
    </citation>
    <scope>NUCLEOTIDE SEQUENCE</scope>
    <source>
        <strain evidence="2">75</strain>
    </source>
</reference>
<evidence type="ECO:0000256" key="1">
    <source>
        <dbReference type="SAM" id="MobiDB-lite"/>
    </source>
</evidence>
<keyword evidence="3" id="KW-1185">Reference proteome</keyword>
<feature type="region of interest" description="Disordered" evidence="1">
    <location>
        <begin position="1"/>
        <end position="34"/>
    </location>
</feature>
<evidence type="ECO:0008006" key="4">
    <source>
        <dbReference type="Google" id="ProtNLM"/>
    </source>
</evidence>
<feature type="compositionally biased region" description="Basic and acidic residues" evidence="1">
    <location>
        <begin position="7"/>
        <end position="18"/>
    </location>
</feature>
<name>A0ABY6NWY6_9NOCA</name>
<dbReference type="EMBL" id="CP110615">
    <property type="protein sequence ID" value="UZJ23749.1"/>
    <property type="molecule type" value="Genomic_DNA"/>
</dbReference>
<protein>
    <recommendedName>
        <fullName evidence="4">Transposase</fullName>
    </recommendedName>
</protein>
<organism evidence="2 3">
    <name type="scientific">Rhodococcus antarcticus</name>
    <dbReference type="NCBI Taxonomy" id="2987751"/>
    <lineage>
        <taxon>Bacteria</taxon>
        <taxon>Bacillati</taxon>
        <taxon>Actinomycetota</taxon>
        <taxon>Actinomycetes</taxon>
        <taxon>Mycobacteriales</taxon>
        <taxon>Nocardiaceae</taxon>
        <taxon>Rhodococcus</taxon>
    </lineage>
</organism>
<gene>
    <name evidence="2" type="ORF">RHODO2019_11080</name>
</gene>
<proteinExistence type="predicted"/>